<dbReference type="EMBL" id="PJZF01000003">
    <property type="protein sequence ID" value="PLR40773.1"/>
    <property type="molecule type" value="Genomic_DNA"/>
</dbReference>
<dbReference type="Pfam" id="PF14518">
    <property type="entry name" value="Haem_oxygenas_2"/>
    <property type="match status" value="1"/>
</dbReference>
<dbReference type="RefSeq" id="WP_101815186.1">
    <property type="nucleotide sequence ID" value="NZ_PJZF01000003.1"/>
</dbReference>
<keyword evidence="2" id="KW-1185">Reference proteome</keyword>
<accession>A0A2N5EE20</accession>
<gene>
    <name evidence="1" type="ORF">CYR55_05700</name>
</gene>
<evidence type="ECO:0000313" key="1">
    <source>
        <dbReference type="EMBL" id="PLR40773.1"/>
    </source>
</evidence>
<dbReference type="InterPro" id="IPR016084">
    <property type="entry name" value="Haem_Oase-like_multi-hlx"/>
</dbReference>
<evidence type="ECO:0000313" key="2">
    <source>
        <dbReference type="Proteomes" id="UP000234240"/>
    </source>
</evidence>
<dbReference type="Gene3D" id="1.20.910.10">
    <property type="entry name" value="Heme oxygenase-like"/>
    <property type="match status" value="1"/>
</dbReference>
<dbReference type="Proteomes" id="UP000234240">
    <property type="component" value="Unassembled WGS sequence"/>
</dbReference>
<protein>
    <recommendedName>
        <fullName evidence="3">Thiaminase-2/PQQC domain-containing protein</fullName>
    </recommendedName>
</protein>
<organism evidence="1 2">
    <name type="scientific">Chimaeribacter californicus</name>
    <dbReference type="NCBI Taxonomy" id="2060067"/>
    <lineage>
        <taxon>Bacteria</taxon>
        <taxon>Pseudomonadati</taxon>
        <taxon>Pseudomonadota</taxon>
        <taxon>Gammaproteobacteria</taxon>
        <taxon>Enterobacterales</taxon>
        <taxon>Yersiniaceae</taxon>
        <taxon>Chimaeribacter</taxon>
    </lineage>
</organism>
<comment type="caution">
    <text evidence="1">The sequence shown here is derived from an EMBL/GenBank/DDBJ whole genome shotgun (WGS) entry which is preliminary data.</text>
</comment>
<dbReference type="OrthoDB" id="5196683at2"/>
<proteinExistence type="predicted"/>
<dbReference type="SUPFAM" id="SSF48613">
    <property type="entry name" value="Heme oxygenase-like"/>
    <property type="match status" value="1"/>
</dbReference>
<sequence>MQTSPQRFSYPKLRDGILYSRNGAEHHLDYRQQGVILFSDAEDSSLDALITDLSAGGYTPSQLKTKNPLLADEIDALIEQLDNHYLLTESHYAPVAGTLSGEQFARKLKTYANAWHTQLGTSALYAAMQNGTATTSQLIGFAIEYYHIVKAAPTVLAPALSQKCPPAVFQGIKHLFLEEHDHEGLLLKALGAAGLSEEQVSQTTPLPATFSVYATLGTFSRQHLLSFISSLFLFEEPYPEFNTVFVENCRRLGLPDAFWKPIIGHSEVNEEGGHHLITDELLSHISAISAEEAQVTLIHVMTLLETMKIWDSQICEYYQSATTLRIYQ</sequence>
<evidence type="ECO:0008006" key="3">
    <source>
        <dbReference type="Google" id="ProtNLM"/>
    </source>
</evidence>
<name>A0A2N5EE20_9GAMM</name>
<reference evidence="1 2" key="1">
    <citation type="submission" date="2017-12" db="EMBL/GenBank/DDBJ databases">
        <title>Characterization of six clinical isolates of Enterochimera gen. nov., a novel genus of the Yersiniaciae family and the three species Enterochimera arupensis sp. nov., Enterochimera coloradensis sp. nov, and Enterochimera californica sp. nov.</title>
        <authorList>
            <person name="Rossi A."/>
            <person name="Fisher M."/>
        </authorList>
    </citation>
    <scope>NUCLEOTIDE SEQUENCE [LARGE SCALE GENOMIC DNA]</scope>
    <source>
        <strain evidence="2">2015-Iso6</strain>
    </source>
</reference>
<dbReference type="AlphaFoldDB" id="A0A2N5EE20"/>